<evidence type="ECO:0008006" key="4">
    <source>
        <dbReference type="Google" id="ProtNLM"/>
    </source>
</evidence>
<dbReference type="InterPro" id="IPR029063">
    <property type="entry name" value="SAM-dependent_MTases_sf"/>
</dbReference>
<name>A0A0G0DH49_9BACT</name>
<proteinExistence type="predicted"/>
<evidence type="ECO:0000313" key="2">
    <source>
        <dbReference type="EMBL" id="KKP92743.1"/>
    </source>
</evidence>
<organism evidence="2 3">
    <name type="scientific">candidate division WS6 bacterium GW2011_GWC1_36_11</name>
    <dbReference type="NCBI Taxonomy" id="1619090"/>
    <lineage>
        <taxon>Bacteria</taxon>
        <taxon>Candidatus Dojkabacteria</taxon>
    </lineage>
</organism>
<feature type="region of interest" description="Disordered" evidence="1">
    <location>
        <begin position="1"/>
        <end position="24"/>
    </location>
</feature>
<comment type="caution">
    <text evidence="2">The sequence shown here is derived from an EMBL/GenBank/DDBJ whole genome shotgun (WGS) entry which is preliminary data.</text>
</comment>
<feature type="compositionally biased region" description="Polar residues" evidence="1">
    <location>
        <begin position="13"/>
        <end position="24"/>
    </location>
</feature>
<dbReference type="Proteomes" id="UP000034140">
    <property type="component" value="Unassembled WGS sequence"/>
</dbReference>
<evidence type="ECO:0000256" key="1">
    <source>
        <dbReference type="SAM" id="MobiDB-lite"/>
    </source>
</evidence>
<evidence type="ECO:0000313" key="3">
    <source>
        <dbReference type="Proteomes" id="UP000034140"/>
    </source>
</evidence>
<sequence length="492" mass="55965">MDTNPSLEKENAQSETQTNPYLQSTQEGFVDAPVVTEKVIPEVVDVPAIETVAMPKLDDNTEEQSALTNSLPNIALDQKDLAFSNIKDPKDLKLKMLGLDEFGLYINIPEKINTEIMLAQNEFVPVFMSVHEKYKNYEEWKSMNQKNPFVFAPATIKIMSEQVIPQLLNETSKLFSNGVEKDGERSRHWKESDIEGILNKLLAYESYRLERIMAPRARDYIQEVFPGEPVIKVKELCTGAGITTALMYEALKETGKGIQLHSADNSLQSVVCAATLLTLRGIPTRIVLDSGQKEKDFDGVTIYFETAMESIQKNKEKYHFVYSDNGINYFDQESHFAIVREMIDRVEKGGLFQDCTLDPGMQVDLSTPSMFKAILSRKKEPKQGDDEYQLVKKGDIFLIKQLFSPSSTMQYELLGEVRKQLGWNNFWEYLMGAKKAGAITKKLAPKIAQPLDKTGKYIQKEFNIEGVYYPPYEGEGARKFSLTRFFELKLPK</sequence>
<dbReference type="EMBL" id="LBRE01000006">
    <property type="protein sequence ID" value="KKP92743.1"/>
    <property type="molecule type" value="Genomic_DNA"/>
</dbReference>
<protein>
    <recommendedName>
        <fullName evidence="4">Methyltransferase domain-containing protein</fullName>
    </recommendedName>
</protein>
<reference evidence="2 3" key="1">
    <citation type="journal article" date="2015" name="Nature">
        <title>rRNA introns, odd ribosomes, and small enigmatic genomes across a large radiation of phyla.</title>
        <authorList>
            <person name="Brown C.T."/>
            <person name="Hug L.A."/>
            <person name="Thomas B.C."/>
            <person name="Sharon I."/>
            <person name="Castelle C.J."/>
            <person name="Singh A."/>
            <person name="Wilkins M.J."/>
            <person name="Williams K.H."/>
            <person name="Banfield J.F."/>
        </authorList>
    </citation>
    <scope>NUCLEOTIDE SEQUENCE [LARGE SCALE GENOMIC DNA]</scope>
</reference>
<gene>
    <name evidence="2" type="ORF">UR96_C0006G0019</name>
</gene>
<dbReference type="SUPFAM" id="SSF53335">
    <property type="entry name" value="S-adenosyl-L-methionine-dependent methyltransferases"/>
    <property type="match status" value="1"/>
</dbReference>
<accession>A0A0G0DH49</accession>
<dbReference type="AlphaFoldDB" id="A0A0G0DH49"/>